<keyword evidence="9" id="KW-1185">Reference proteome</keyword>
<dbReference type="GO" id="GO:0006396">
    <property type="term" value="P:RNA processing"/>
    <property type="evidence" value="ECO:0007669"/>
    <property type="project" value="InterPro"/>
</dbReference>
<feature type="compositionally biased region" description="Low complexity" evidence="5">
    <location>
        <begin position="1"/>
        <end position="15"/>
    </location>
</feature>
<dbReference type="eggNOG" id="KOG0118">
    <property type="taxonomic scope" value="Eukaryota"/>
</dbReference>
<feature type="compositionally biased region" description="Gly residues" evidence="5">
    <location>
        <begin position="102"/>
        <end position="115"/>
    </location>
</feature>
<name>M3C6S4_SPHMS</name>
<dbReference type="Pfam" id="PF05383">
    <property type="entry name" value="La"/>
    <property type="match status" value="1"/>
</dbReference>
<dbReference type="InterPro" id="IPR036388">
    <property type="entry name" value="WH-like_DNA-bd_sf"/>
</dbReference>
<dbReference type="InterPro" id="IPR006630">
    <property type="entry name" value="La_HTH"/>
</dbReference>
<proteinExistence type="predicted"/>
<keyword evidence="2 4" id="KW-0694">RNA-binding</keyword>
<dbReference type="PANTHER" id="PTHR22792:SF140">
    <property type="entry name" value="ACHILLES, ISOFORM A"/>
    <property type="match status" value="1"/>
</dbReference>
<feature type="region of interest" description="Disordered" evidence="5">
    <location>
        <begin position="320"/>
        <end position="451"/>
    </location>
</feature>
<feature type="compositionally biased region" description="Basic and acidic residues" evidence="5">
    <location>
        <begin position="34"/>
        <end position="93"/>
    </location>
</feature>
<dbReference type="InterPro" id="IPR000504">
    <property type="entry name" value="RRM_dom"/>
</dbReference>
<dbReference type="SMART" id="SM00360">
    <property type="entry name" value="RRM"/>
    <property type="match status" value="1"/>
</dbReference>
<evidence type="ECO:0000313" key="8">
    <source>
        <dbReference type="EMBL" id="EMF15921.1"/>
    </source>
</evidence>
<evidence type="ECO:0000259" key="7">
    <source>
        <dbReference type="PROSITE" id="PS50961"/>
    </source>
</evidence>
<dbReference type="CDD" id="cd12291">
    <property type="entry name" value="RRM1_La"/>
    <property type="match status" value="1"/>
</dbReference>
<evidence type="ECO:0000259" key="6">
    <source>
        <dbReference type="PROSITE" id="PS50102"/>
    </source>
</evidence>
<dbReference type="InterPro" id="IPR002344">
    <property type="entry name" value="Lupus_La"/>
</dbReference>
<dbReference type="Proteomes" id="UP000016931">
    <property type="component" value="Unassembled WGS sequence"/>
</dbReference>
<dbReference type="GeneID" id="27901579"/>
<feature type="compositionally biased region" description="Basic and acidic residues" evidence="5">
    <location>
        <begin position="415"/>
        <end position="425"/>
    </location>
</feature>
<feature type="compositionally biased region" description="Basic and acidic residues" evidence="5">
    <location>
        <begin position="393"/>
        <end position="406"/>
    </location>
</feature>
<dbReference type="SUPFAM" id="SSF46785">
    <property type="entry name" value="Winged helix' DNA-binding domain"/>
    <property type="match status" value="1"/>
</dbReference>
<dbReference type="SMART" id="SM00715">
    <property type="entry name" value="LA"/>
    <property type="match status" value="1"/>
</dbReference>
<dbReference type="STRING" id="692275.M3C6S4"/>
<gene>
    <name evidence="8" type="ORF">SEPMUDRAFT_147659</name>
</gene>
<dbReference type="GO" id="GO:0005634">
    <property type="term" value="C:nucleus"/>
    <property type="evidence" value="ECO:0007669"/>
    <property type="project" value="UniProtKB-SubCell"/>
</dbReference>
<dbReference type="EMBL" id="KB456261">
    <property type="protein sequence ID" value="EMF15921.1"/>
    <property type="molecule type" value="Genomic_DNA"/>
</dbReference>
<dbReference type="GO" id="GO:1990904">
    <property type="term" value="C:ribonucleoprotein complex"/>
    <property type="evidence" value="ECO:0007669"/>
    <property type="project" value="InterPro"/>
</dbReference>
<dbReference type="PANTHER" id="PTHR22792">
    <property type="entry name" value="LUPUS LA PROTEIN-RELATED"/>
    <property type="match status" value="1"/>
</dbReference>
<reference evidence="8 9" key="1">
    <citation type="journal article" date="2012" name="PLoS Pathog.">
        <title>Diverse lifestyles and strategies of plant pathogenesis encoded in the genomes of eighteen Dothideomycetes fungi.</title>
        <authorList>
            <person name="Ohm R.A."/>
            <person name="Feau N."/>
            <person name="Henrissat B."/>
            <person name="Schoch C.L."/>
            <person name="Horwitz B.A."/>
            <person name="Barry K.W."/>
            <person name="Condon B.J."/>
            <person name="Copeland A.C."/>
            <person name="Dhillon B."/>
            <person name="Glaser F."/>
            <person name="Hesse C.N."/>
            <person name="Kosti I."/>
            <person name="LaButti K."/>
            <person name="Lindquist E.A."/>
            <person name="Lucas S."/>
            <person name="Salamov A.A."/>
            <person name="Bradshaw R.E."/>
            <person name="Ciuffetti L."/>
            <person name="Hamelin R.C."/>
            <person name="Kema G.H.J."/>
            <person name="Lawrence C."/>
            <person name="Scott J.A."/>
            <person name="Spatafora J.W."/>
            <person name="Turgeon B.G."/>
            <person name="de Wit P.J.G.M."/>
            <person name="Zhong S."/>
            <person name="Goodwin S.B."/>
            <person name="Grigoriev I.V."/>
        </authorList>
    </citation>
    <scope>NUCLEOTIDE SEQUENCE [LARGE SCALE GENOMIC DNA]</scope>
    <source>
        <strain evidence="8 9">SO2202</strain>
    </source>
</reference>
<dbReference type="HOGENOM" id="CLU_043291_2_0_1"/>
<feature type="domain" description="RRM" evidence="6">
    <location>
        <begin position="235"/>
        <end position="313"/>
    </location>
</feature>
<dbReference type="SUPFAM" id="SSF54928">
    <property type="entry name" value="RNA-binding domain, RBD"/>
    <property type="match status" value="1"/>
</dbReference>
<evidence type="ECO:0000256" key="1">
    <source>
        <dbReference type="ARBA" id="ARBA00004123"/>
    </source>
</evidence>
<dbReference type="Gene3D" id="1.10.10.10">
    <property type="entry name" value="Winged helix-like DNA-binding domain superfamily/Winged helix DNA-binding domain"/>
    <property type="match status" value="1"/>
</dbReference>
<dbReference type="OrthoDB" id="439993at2759"/>
<comment type="subcellular location">
    <subcellularLocation>
        <location evidence="1">Nucleus</location>
    </subcellularLocation>
</comment>
<dbReference type="InterPro" id="IPR045180">
    <property type="entry name" value="La_dom_prot"/>
</dbReference>
<dbReference type="GO" id="GO:0003729">
    <property type="term" value="F:mRNA binding"/>
    <property type="evidence" value="ECO:0007669"/>
    <property type="project" value="TreeGrafter"/>
</dbReference>
<feature type="compositionally biased region" description="Basic and acidic residues" evidence="5">
    <location>
        <begin position="436"/>
        <end position="451"/>
    </location>
</feature>
<accession>M3C6S4</accession>
<feature type="domain" description="HTH La-type RNA-binding" evidence="7">
    <location>
        <begin position="128"/>
        <end position="221"/>
    </location>
</feature>
<evidence type="ECO:0000256" key="2">
    <source>
        <dbReference type="ARBA" id="ARBA00022884"/>
    </source>
</evidence>
<feature type="compositionally biased region" description="Basic and acidic residues" evidence="5">
    <location>
        <begin position="367"/>
        <end position="383"/>
    </location>
</feature>
<dbReference type="AlphaFoldDB" id="M3C6S4"/>
<dbReference type="InterPro" id="IPR036390">
    <property type="entry name" value="WH_DNA-bd_sf"/>
</dbReference>
<keyword evidence="3" id="KW-0539">Nucleus</keyword>
<protein>
    <submittedName>
        <fullName evidence="8">Uncharacterized protein</fullName>
    </submittedName>
</protein>
<feature type="compositionally biased region" description="Basic and acidic residues" evidence="5">
    <location>
        <begin position="117"/>
        <end position="128"/>
    </location>
</feature>
<evidence type="ECO:0000256" key="5">
    <source>
        <dbReference type="SAM" id="MobiDB-lite"/>
    </source>
</evidence>
<dbReference type="InterPro" id="IPR035979">
    <property type="entry name" value="RBD_domain_sf"/>
</dbReference>
<evidence type="ECO:0000256" key="4">
    <source>
        <dbReference type="PROSITE-ProRule" id="PRU00332"/>
    </source>
</evidence>
<dbReference type="RefSeq" id="XP_016764042.1">
    <property type="nucleotide sequence ID" value="XM_016904442.1"/>
</dbReference>
<evidence type="ECO:0000313" key="9">
    <source>
        <dbReference type="Proteomes" id="UP000016931"/>
    </source>
</evidence>
<dbReference type="PRINTS" id="PR00302">
    <property type="entry name" value="LUPUSLA"/>
</dbReference>
<dbReference type="PROSITE" id="PS50961">
    <property type="entry name" value="HTH_LA"/>
    <property type="match status" value="1"/>
</dbReference>
<evidence type="ECO:0000256" key="3">
    <source>
        <dbReference type="ARBA" id="ARBA00023242"/>
    </source>
</evidence>
<feature type="region of interest" description="Disordered" evidence="5">
    <location>
        <begin position="1"/>
        <end position="134"/>
    </location>
</feature>
<organism evidence="8 9">
    <name type="scientific">Sphaerulina musiva (strain SO2202)</name>
    <name type="common">Poplar stem canker fungus</name>
    <name type="synonym">Septoria musiva</name>
    <dbReference type="NCBI Taxonomy" id="692275"/>
    <lineage>
        <taxon>Eukaryota</taxon>
        <taxon>Fungi</taxon>
        <taxon>Dikarya</taxon>
        <taxon>Ascomycota</taxon>
        <taxon>Pezizomycotina</taxon>
        <taxon>Dothideomycetes</taxon>
        <taxon>Dothideomycetidae</taxon>
        <taxon>Mycosphaerellales</taxon>
        <taxon>Mycosphaerellaceae</taxon>
        <taxon>Sphaerulina</taxon>
    </lineage>
</organism>
<sequence length="451" mass="50780">MAEAAAEPQAAAPEQKVQDSKPTEATNGGAEKTNGSDDKSGEKTEMTDNDQRHADRRGSHDDGGKGDRRDNRDNRDGGDRRDRRDGGRGDRRGGGRGRARGRGNGGFRGRGGGGYQNRDRNVRTRFERDEESNDAGEIRRQVEFYFSDSNLPIDKYLLEHTGGSENKPFPLKSLHTFKRMRHFKPFSAVVDAVKGSAFLEVNDQDEVFRKEPLDSKFTLDTVANNELLTSDSIRRSIYAKGFGEEHDKSAFEIEEFFQPYGVRSVRLRRQQDGTFKGSVFVEFEDEDAAKQFIEMEDKPKFNDKDLIIKSKKEYIDEKSQGILDGTVKPKSPTRTGFGNSNRGGRNGGDFKRKRNHDDDADADGEDRDNWRDRRDKFQKDGRGGRGRGRGRGRGGDRRGGRDRDASRSASRSRSPRREEEKKEQTEGATLEQAAPDEIKAEAKEEAVKTEA</sequence>
<dbReference type="OMA" id="YGANAVR"/>
<feature type="compositionally biased region" description="Low complexity" evidence="5">
    <location>
        <begin position="334"/>
        <end position="343"/>
    </location>
</feature>
<dbReference type="Pfam" id="PF00076">
    <property type="entry name" value="RRM_1"/>
    <property type="match status" value="1"/>
</dbReference>
<dbReference type="InterPro" id="IPR012677">
    <property type="entry name" value="Nucleotide-bd_a/b_plait_sf"/>
</dbReference>
<dbReference type="PROSITE" id="PS50102">
    <property type="entry name" value="RRM"/>
    <property type="match status" value="1"/>
</dbReference>
<dbReference type="Gene3D" id="3.30.70.330">
    <property type="match status" value="1"/>
</dbReference>